<name>A0A915I0U6_ROMCU</name>
<organism evidence="1 2">
    <name type="scientific">Romanomermis culicivorax</name>
    <name type="common">Nematode worm</name>
    <dbReference type="NCBI Taxonomy" id="13658"/>
    <lineage>
        <taxon>Eukaryota</taxon>
        <taxon>Metazoa</taxon>
        <taxon>Ecdysozoa</taxon>
        <taxon>Nematoda</taxon>
        <taxon>Enoplea</taxon>
        <taxon>Dorylaimia</taxon>
        <taxon>Mermithida</taxon>
        <taxon>Mermithoidea</taxon>
        <taxon>Mermithidae</taxon>
        <taxon>Romanomermis</taxon>
    </lineage>
</organism>
<evidence type="ECO:0000313" key="1">
    <source>
        <dbReference type="Proteomes" id="UP000887565"/>
    </source>
</evidence>
<dbReference type="AlphaFoldDB" id="A0A915I0U6"/>
<reference evidence="2" key="1">
    <citation type="submission" date="2022-11" db="UniProtKB">
        <authorList>
            <consortium name="WormBaseParasite"/>
        </authorList>
    </citation>
    <scope>IDENTIFICATION</scope>
</reference>
<evidence type="ECO:0000313" key="2">
    <source>
        <dbReference type="WBParaSite" id="nRc.2.0.1.t07757-RA"/>
    </source>
</evidence>
<dbReference type="WBParaSite" id="nRc.2.0.1.t07757-RA">
    <property type="protein sequence ID" value="nRc.2.0.1.t07757-RA"/>
    <property type="gene ID" value="nRc.2.0.1.g07757"/>
</dbReference>
<proteinExistence type="predicted"/>
<sequence>MSEHFEVIAWSADFSWASFPDVSFKDTKVETSKFTSSFNKRLNLCFSSSVPPFSKFVSFQPHSLLMLLSLVSSSLRFALLF</sequence>
<accession>A0A915I0U6</accession>
<dbReference type="Proteomes" id="UP000887565">
    <property type="component" value="Unplaced"/>
</dbReference>
<protein>
    <submittedName>
        <fullName evidence="2">Uncharacterized protein</fullName>
    </submittedName>
</protein>
<keyword evidence="1" id="KW-1185">Reference proteome</keyword>